<dbReference type="AlphaFoldDB" id="A0A210QTK7"/>
<dbReference type="PRINTS" id="PR02029">
    <property type="entry name" value="ACTREGSIRT1"/>
</dbReference>
<comment type="caution">
    <text evidence="7">The sequence shown here is derived from an EMBL/GenBank/DDBJ whole genome shotgun (WGS) entry which is preliminary data.</text>
</comment>
<dbReference type="PANTHER" id="PTHR31454:SF2">
    <property type="entry name" value="ACTIVE REGULATOR OF SIRT1"/>
    <property type="match status" value="1"/>
</dbReference>
<dbReference type="GO" id="GO:0019899">
    <property type="term" value="F:enzyme binding"/>
    <property type="evidence" value="ECO:0007669"/>
    <property type="project" value="TreeGrafter"/>
</dbReference>
<feature type="compositionally biased region" description="Basic residues" evidence="6">
    <location>
        <begin position="41"/>
        <end position="54"/>
    </location>
</feature>
<evidence type="ECO:0000256" key="3">
    <source>
        <dbReference type="ARBA" id="ARBA00016855"/>
    </source>
</evidence>
<dbReference type="Pfam" id="PF15684">
    <property type="entry name" value="AROS"/>
    <property type="match status" value="1"/>
</dbReference>
<evidence type="ECO:0000313" key="8">
    <source>
        <dbReference type="Proteomes" id="UP000242188"/>
    </source>
</evidence>
<proteinExistence type="inferred from homology"/>
<comment type="similarity">
    <text evidence="2">Belongs to the AROS family.</text>
</comment>
<comment type="subcellular location">
    <subcellularLocation>
        <location evidence="1">Nucleus</location>
        <location evidence="1">Nucleolus</location>
    </subcellularLocation>
</comment>
<organism evidence="7 8">
    <name type="scientific">Mizuhopecten yessoensis</name>
    <name type="common">Japanese scallop</name>
    <name type="synonym">Patinopecten yessoensis</name>
    <dbReference type="NCBI Taxonomy" id="6573"/>
    <lineage>
        <taxon>Eukaryota</taxon>
        <taxon>Metazoa</taxon>
        <taxon>Spiralia</taxon>
        <taxon>Lophotrochozoa</taxon>
        <taxon>Mollusca</taxon>
        <taxon>Bivalvia</taxon>
        <taxon>Autobranchia</taxon>
        <taxon>Pteriomorphia</taxon>
        <taxon>Pectinida</taxon>
        <taxon>Pectinoidea</taxon>
        <taxon>Pectinidae</taxon>
        <taxon>Mizuhopecten</taxon>
    </lineage>
</organism>
<evidence type="ECO:0000256" key="4">
    <source>
        <dbReference type="ARBA" id="ARBA00023242"/>
    </source>
</evidence>
<feature type="region of interest" description="Disordered" evidence="6">
    <location>
        <begin position="28"/>
        <end position="57"/>
    </location>
</feature>
<evidence type="ECO:0000256" key="1">
    <source>
        <dbReference type="ARBA" id="ARBA00004604"/>
    </source>
</evidence>
<dbReference type="InterPro" id="IPR023262">
    <property type="entry name" value="AROS"/>
</dbReference>
<gene>
    <name evidence="7" type="ORF">KP79_PYT00646</name>
</gene>
<evidence type="ECO:0000256" key="2">
    <source>
        <dbReference type="ARBA" id="ARBA00007318"/>
    </source>
</evidence>
<evidence type="ECO:0000256" key="6">
    <source>
        <dbReference type="SAM" id="MobiDB-lite"/>
    </source>
</evidence>
<dbReference type="GO" id="GO:0005730">
    <property type="term" value="C:nucleolus"/>
    <property type="evidence" value="ECO:0007669"/>
    <property type="project" value="UniProtKB-SubCell"/>
</dbReference>
<keyword evidence="4" id="KW-0539">Nucleus</keyword>
<dbReference type="STRING" id="6573.A0A210QTK7"/>
<evidence type="ECO:0000256" key="5">
    <source>
        <dbReference type="ARBA" id="ARBA00032748"/>
    </source>
</evidence>
<protein>
    <recommendedName>
        <fullName evidence="3">Active regulator of SIRT1</fullName>
    </recommendedName>
    <alternativeName>
        <fullName evidence="5">40S ribosomal protein S19-binding protein 1</fullName>
    </alternativeName>
</protein>
<keyword evidence="8" id="KW-1185">Reference proteome</keyword>
<evidence type="ECO:0000313" key="7">
    <source>
        <dbReference type="EMBL" id="OWF52083.1"/>
    </source>
</evidence>
<dbReference type="PANTHER" id="PTHR31454">
    <property type="entry name" value="ACTIVE REGULATOR OF SIRT1"/>
    <property type="match status" value="1"/>
</dbReference>
<sequence>MSAAVTQQYLQLFDDDLFDGDVAATSRRPVNCKSNGTSKKGVQKRRKQMKKQQKRRQEENLVMKNKLFVKSTVEKYKLQQSEDLTIDSLRKIQEISRVCKTLSKVTQAVVDQNRGRLAKDNPPPEITQQTGTVFTDRDFDKFEQEYDFFA</sequence>
<reference evidence="7 8" key="1">
    <citation type="journal article" date="2017" name="Nat. Ecol. Evol.">
        <title>Scallop genome provides insights into evolution of bilaterian karyotype and development.</title>
        <authorList>
            <person name="Wang S."/>
            <person name="Zhang J."/>
            <person name="Jiao W."/>
            <person name="Li J."/>
            <person name="Xun X."/>
            <person name="Sun Y."/>
            <person name="Guo X."/>
            <person name="Huan P."/>
            <person name="Dong B."/>
            <person name="Zhang L."/>
            <person name="Hu X."/>
            <person name="Sun X."/>
            <person name="Wang J."/>
            <person name="Zhao C."/>
            <person name="Wang Y."/>
            <person name="Wang D."/>
            <person name="Huang X."/>
            <person name="Wang R."/>
            <person name="Lv J."/>
            <person name="Li Y."/>
            <person name="Zhang Z."/>
            <person name="Liu B."/>
            <person name="Lu W."/>
            <person name="Hui Y."/>
            <person name="Liang J."/>
            <person name="Zhou Z."/>
            <person name="Hou R."/>
            <person name="Li X."/>
            <person name="Liu Y."/>
            <person name="Li H."/>
            <person name="Ning X."/>
            <person name="Lin Y."/>
            <person name="Zhao L."/>
            <person name="Xing Q."/>
            <person name="Dou J."/>
            <person name="Li Y."/>
            <person name="Mao J."/>
            <person name="Guo H."/>
            <person name="Dou H."/>
            <person name="Li T."/>
            <person name="Mu C."/>
            <person name="Jiang W."/>
            <person name="Fu Q."/>
            <person name="Fu X."/>
            <person name="Miao Y."/>
            <person name="Liu J."/>
            <person name="Yu Q."/>
            <person name="Li R."/>
            <person name="Liao H."/>
            <person name="Li X."/>
            <person name="Kong Y."/>
            <person name="Jiang Z."/>
            <person name="Chourrout D."/>
            <person name="Li R."/>
            <person name="Bao Z."/>
        </authorList>
    </citation>
    <scope>NUCLEOTIDE SEQUENCE [LARGE SCALE GENOMIC DNA]</scope>
    <source>
        <strain evidence="7 8">PY_sf001</strain>
    </source>
</reference>
<dbReference type="Proteomes" id="UP000242188">
    <property type="component" value="Unassembled WGS sequence"/>
</dbReference>
<dbReference type="EMBL" id="NEDP02001978">
    <property type="protein sequence ID" value="OWF52083.1"/>
    <property type="molecule type" value="Genomic_DNA"/>
</dbReference>
<name>A0A210QTK7_MIZYE</name>
<accession>A0A210QTK7</accession>
<dbReference type="OrthoDB" id="6493910at2759"/>